<accession>A0A0E4GYW1</accession>
<dbReference type="Proteomes" id="UP000199251">
    <property type="component" value="Unassembled WGS sequence"/>
</dbReference>
<feature type="compositionally biased region" description="Basic and acidic residues" evidence="1">
    <location>
        <begin position="380"/>
        <end position="408"/>
    </location>
</feature>
<organism evidence="2 3">
    <name type="scientific">Mycobacterium lentiflavum</name>
    <dbReference type="NCBI Taxonomy" id="141349"/>
    <lineage>
        <taxon>Bacteria</taxon>
        <taxon>Bacillati</taxon>
        <taxon>Actinomycetota</taxon>
        <taxon>Actinomycetes</taxon>
        <taxon>Mycobacteriales</taxon>
        <taxon>Mycobacteriaceae</taxon>
        <taxon>Mycobacterium</taxon>
        <taxon>Mycobacterium simiae complex</taxon>
    </lineage>
</organism>
<evidence type="ECO:0000313" key="2">
    <source>
        <dbReference type="EMBL" id="CQD07043.1"/>
    </source>
</evidence>
<reference evidence="2 3" key="1">
    <citation type="submission" date="2015-03" db="EMBL/GenBank/DDBJ databases">
        <authorList>
            <person name="Urmite Genomes"/>
        </authorList>
    </citation>
    <scope>NUCLEOTIDE SEQUENCE [LARGE SCALE GENOMIC DNA]</scope>
    <source>
        <strain evidence="2 3">CSUR P1491</strain>
    </source>
</reference>
<protein>
    <submittedName>
        <fullName evidence="2">Putative alanine and proline rich protein</fullName>
    </submittedName>
</protein>
<feature type="compositionally biased region" description="Low complexity" evidence="1">
    <location>
        <begin position="271"/>
        <end position="291"/>
    </location>
</feature>
<feature type="compositionally biased region" description="Low complexity" evidence="1">
    <location>
        <begin position="429"/>
        <end position="443"/>
    </location>
</feature>
<dbReference type="RefSeq" id="WP_090600557.1">
    <property type="nucleotide sequence ID" value="NZ_CTEE01000001.1"/>
</dbReference>
<gene>
    <name evidence="2" type="ORF">BN1232_01233</name>
</gene>
<dbReference type="AlphaFoldDB" id="A0A0E4GYW1"/>
<feature type="compositionally biased region" description="Pro residues" evidence="1">
    <location>
        <begin position="414"/>
        <end position="428"/>
    </location>
</feature>
<evidence type="ECO:0000313" key="3">
    <source>
        <dbReference type="Proteomes" id="UP000199251"/>
    </source>
</evidence>
<sequence>MADRLDVAERLAEGRVAIEHTQAYVRACQTMGYEHPDLTSHPSQIRDWFDSEDGLDLRVLDRDCAQLRAAAAAASEGLRIQQDQVAELVAAWMGVGGDAAVSFLQRHCDAANMVATEMRAAAQRCESLRDNLWYLLDSKVGTVIAIDDRRQAQRSAWLAAAAVVTAGAGERSTAEQVVRGQVMPYVDNDIRNDWLMAMRSSLRAFGTAYDMVNDRMAGAPAVYFDMPGDLGPGYQLPQPSLAQPDQTVPPPAATAPAAALPTVAPDPAPAPVAAAPAATPTPPGADLAPPLSDFGAGLGDAAALPTAGGGLGDVGGGAGGLGGLSGLAGRIVDALGGLLGSATDGLGDSSGLDDPVGKDPFDDDEDPFKPDDEHDDADDEHDKPDEEHDKADAETADAEKADAAKEAEGTQPVNAPPPAGTPPLPVGEPAPADSANPAAAPAAAPAPPPDGATPCEIAADQVPQAGQ</sequence>
<proteinExistence type="predicted"/>
<dbReference type="EMBL" id="CTEE01000001">
    <property type="protein sequence ID" value="CQD07043.1"/>
    <property type="molecule type" value="Genomic_DNA"/>
</dbReference>
<dbReference type="STRING" id="141349.BN1232_01233"/>
<feature type="region of interest" description="Disordered" evidence="1">
    <location>
        <begin position="346"/>
        <end position="467"/>
    </location>
</feature>
<feature type="compositionally biased region" description="Low complexity" evidence="1">
    <location>
        <begin position="254"/>
        <end position="263"/>
    </location>
</feature>
<evidence type="ECO:0000256" key="1">
    <source>
        <dbReference type="SAM" id="MobiDB-lite"/>
    </source>
</evidence>
<name>A0A0E4GYW1_MYCLN</name>
<dbReference type="OrthoDB" id="4727254at2"/>
<feature type="region of interest" description="Disordered" evidence="1">
    <location>
        <begin position="234"/>
        <end position="292"/>
    </location>
</feature>